<accession>A0A085WLQ0</accession>
<evidence type="ECO:0000313" key="2">
    <source>
        <dbReference type="Proteomes" id="UP000028725"/>
    </source>
</evidence>
<dbReference type="Proteomes" id="UP000028725">
    <property type="component" value="Unassembled WGS sequence"/>
</dbReference>
<keyword evidence="2" id="KW-1185">Reference proteome</keyword>
<reference evidence="1 2" key="1">
    <citation type="submission" date="2014-04" db="EMBL/GenBank/DDBJ databases">
        <title>Genome assembly of Hyalangium minutum DSM 14724.</title>
        <authorList>
            <person name="Sharma G."/>
            <person name="Subramanian S."/>
        </authorList>
    </citation>
    <scope>NUCLEOTIDE SEQUENCE [LARGE SCALE GENOMIC DNA]</scope>
    <source>
        <strain evidence="1 2">DSM 14724</strain>
    </source>
</reference>
<proteinExistence type="predicted"/>
<organism evidence="1 2">
    <name type="scientific">Hyalangium minutum</name>
    <dbReference type="NCBI Taxonomy" id="394096"/>
    <lineage>
        <taxon>Bacteria</taxon>
        <taxon>Pseudomonadati</taxon>
        <taxon>Myxococcota</taxon>
        <taxon>Myxococcia</taxon>
        <taxon>Myxococcales</taxon>
        <taxon>Cystobacterineae</taxon>
        <taxon>Archangiaceae</taxon>
        <taxon>Hyalangium</taxon>
    </lineage>
</organism>
<dbReference type="EMBL" id="JMCB01000006">
    <property type="protein sequence ID" value="KFE68613.1"/>
    <property type="molecule type" value="Genomic_DNA"/>
</dbReference>
<dbReference type="OrthoDB" id="5521923at2"/>
<evidence type="ECO:0000313" key="1">
    <source>
        <dbReference type="EMBL" id="KFE68613.1"/>
    </source>
</evidence>
<sequence>MSDDWVDLLSLDPRAYRARVVHFARTDWHSLREHRLSLSEEQFLLHLEALFPPDESGPGDRFELSWWWPGDRPHYTLHMRGQDGMRHAQAVDHVGAMHERATLAWVRTTTQLRLMDPWGMHIGAPPPYRAPHEFLGACLAEFPGARLTSLELEHQEGYVDPPDTVVEPSVHVDASLTASDGGIVMVHLGTWPEEEYYRLSEWRRDLLLPSYGA</sequence>
<dbReference type="AlphaFoldDB" id="A0A085WLQ0"/>
<protein>
    <submittedName>
        <fullName evidence="1">Uncharacterized protein</fullName>
    </submittedName>
</protein>
<name>A0A085WLQ0_9BACT</name>
<comment type="caution">
    <text evidence="1">The sequence shown here is derived from an EMBL/GenBank/DDBJ whole genome shotgun (WGS) entry which is preliminary data.</text>
</comment>
<dbReference type="RefSeq" id="WP_044189522.1">
    <property type="nucleotide sequence ID" value="NZ_JMCB01000006.1"/>
</dbReference>
<gene>
    <name evidence="1" type="ORF">DB31_7850</name>
</gene>